<dbReference type="EMBL" id="JACIIX010000002">
    <property type="protein sequence ID" value="MBB6209510.1"/>
    <property type="molecule type" value="Genomic_DNA"/>
</dbReference>
<dbReference type="PANTHER" id="PTHR33694">
    <property type="entry name" value="UDP-3-O-ACYL-N-ACETYLGLUCOSAMINE DEACETYLASE 1, MITOCHONDRIAL-RELATED"/>
    <property type="match status" value="1"/>
</dbReference>
<evidence type="ECO:0000256" key="5">
    <source>
        <dbReference type="ARBA" id="ARBA00022516"/>
    </source>
</evidence>
<dbReference type="Gene3D" id="3.30.1700.10">
    <property type="entry name" value="lpxc deacetylase, domain 2"/>
    <property type="match status" value="1"/>
</dbReference>
<comment type="function">
    <text evidence="2 12">Catalyzes the hydrolysis of UDP-3-O-myristoyl-N-acetylglucosamine to form UDP-3-O-myristoylglucosamine and acetate, the committed step in lipid A biosynthesis.</text>
</comment>
<evidence type="ECO:0000256" key="12">
    <source>
        <dbReference type="HAMAP-Rule" id="MF_00388"/>
    </source>
</evidence>
<dbReference type="UniPathway" id="UPA00359">
    <property type="reaction ID" value="UER00478"/>
</dbReference>
<dbReference type="InterPro" id="IPR011334">
    <property type="entry name" value="UDP-acyl_GlcNac_deAcase_C"/>
</dbReference>
<accession>A0A7W9ZE05</accession>
<gene>
    <name evidence="12" type="primary">lpxC</name>
    <name evidence="13" type="ORF">FHS48_000912</name>
</gene>
<keyword evidence="9 12" id="KW-0862">Zinc</keyword>
<feature type="binding site" evidence="12">
    <location>
        <position position="270"/>
    </location>
    <ligand>
        <name>Zn(2+)</name>
        <dbReference type="ChEBI" id="CHEBI:29105"/>
    </ligand>
</feature>
<dbReference type="Gene3D" id="3.30.230.20">
    <property type="entry name" value="lpxc deacetylase, domain 1"/>
    <property type="match status" value="1"/>
</dbReference>
<keyword evidence="7 12" id="KW-0479">Metal-binding</keyword>
<dbReference type="RefSeq" id="WP_184261835.1">
    <property type="nucleotide sequence ID" value="NZ_JACIIX010000002.1"/>
</dbReference>
<evidence type="ECO:0000256" key="4">
    <source>
        <dbReference type="ARBA" id="ARBA00012745"/>
    </source>
</evidence>
<evidence type="ECO:0000313" key="14">
    <source>
        <dbReference type="Proteomes" id="UP000544872"/>
    </source>
</evidence>
<feature type="active site" description="Proton donor" evidence="12">
    <location>
        <position position="297"/>
    </location>
</feature>
<dbReference type="Pfam" id="PF03331">
    <property type="entry name" value="LpxC"/>
    <property type="match status" value="1"/>
</dbReference>
<dbReference type="GO" id="GO:0009245">
    <property type="term" value="P:lipid A biosynthetic process"/>
    <property type="evidence" value="ECO:0007669"/>
    <property type="project" value="UniProtKB-UniRule"/>
</dbReference>
<evidence type="ECO:0000256" key="2">
    <source>
        <dbReference type="ARBA" id="ARBA00002923"/>
    </source>
</evidence>
<evidence type="ECO:0000256" key="1">
    <source>
        <dbReference type="ARBA" id="ARBA00001947"/>
    </source>
</evidence>
<feature type="binding site" evidence="12">
    <location>
        <position position="113"/>
    </location>
    <ligand>
        <name>Zn(2+)</name>
        <dbReference type="ChEBI" id="CHEBI:29105"/>
    </ligand>
</feature>
<evidence type="ECO:0000256" key="10">
    <source>
        <dbReference type="ARBA" id="ARBA00023098"/>
    </source>
</evidence>
<dbReference type="AlphaFoldDB" id="A0A7W9ZE05"/>
<sequence length="338" mass="34969">MAFDGLTAAPAAEVTSLAAVRALSYSTPSSTPVPMSQTTLKNAISCTGIGLHTGKKVSMTLHPAAENTGVVFRRTDIAGGNAEIPALATHVLDSRLCTVIGLNPQQSIGTVEHLMSALVAMGVDNVVVEVNAPELPIMDGSAAPFVFLIECAGLVTQSATRKALKVLKPVTVSNGAAEATLMPSTTTRIDFEIDFAAAAIGQQAMTFSVSSSAFVAEIARARTFCLIDDIAKMRDAGLALGGSLENAIVVNGGEILNEGGLRYANEFVRHKVLDAIGDLALAGKPIIGHYTGKRSSHALNTTLVKTLLADPSAWTVVDMLPEEVPAAGLPSLARVAAL</sequence>
<comment type="pathway">
    <text evidence="3 12">Glycolipid biosynthesis; lipid IV(A) biosynthesis; lipid IV(A) from (3R)-3-hydroxytetradecanoyl-[acyl-carrier-protein] and UDP-N-acetyl-alpha-D-glucosamine: step 2/6.</text>
</comment>
<dbReference type="InterPro" id="IPR015870">
    <property type="entry name" value="UDP-acyl_N-AcGlcN_deAcase_N"/>
</dbReference>
<keyword evidence="14" id="KW-1185">Reference proteome</keyword>
<evidence type="ECO:0000256" key="11">
    <source>
        <dbReference type="ARBA" id="ARBA00024535"/>
    </source>
</evidence>
<comment type="caution">
    <text evidence="13">The sequence shown here is derived from an EMBL/GenBank/DDBJ whole genome shotgun (WGS) entry which is preliminary data.</text>
</comment>
<dbReference type="GO" id="GO:0103117">
    <property type="term" value="F:UDP-3-O-acyl-N-acetylglucosamine deacetylase activity"/>
    <property type="evidence" value="ECO:0007669"/>
    <property type="project" value="UniProtKB-UniRule"/>
</dbReference>
<name>A0A7W9ZE05_NOVIT</name>
<comment type="similarity">
    <text evidence="12">Belongs to the LpxC family.</text>
</comment>
<evidence type="ECO:0000313" key="13">
    <source>
        <dbReference type="EMBL" id="MBB6209510.1"/>
    </source>
</evidence>
<dbReference type="InterPro" id="IPR020568">
    <property type="entry name" value="Ribosomal_Su5_D2-typ_SF"/>
</dbReference>
<evidence type="ECO:0000256" key="6">
    <source>
        <dbReference type="ARBA" id="ARBA00022556"/>
    </source>
</evidence>
<comment type="catalytic activity">
    <reaction evidence="11 12">
        <text>a UDP-3-O-[(3R)-3-hydroxyacyl]-N-acetyl-alpha-D-glucosamine + H2O = a UDP-3-O-[(3R)-3-hydroxyacyl]-alpha-D-glucosamine + acetate</text>
        <dbReference type="Rhea" id="RHEA:67816"/>
        <dbReference type="ChEBI" id="CHEBI:15377"/>
        <dbReference type="ChEBI" id="CHEBI:30089"/>
        <dbReference type="ChEBI" id="CHEBI:137740"/>
        <dbReference type="ChEBI" id="CHEBI:173225"/>
        <dbReference type="EC" id="3.5.1.108"/>
    </reaction>
</comment>
<evidence type="ECO:0000256" key="9">
    <source>
        <dbReference type="ARBA" id="ARBA00022833"/>
    </source>
</evidence>
<evidence type="ECO:0000256" key="8">
    <source>
        <dbReference type="ARBA" id="ARBA00022801"/>
    </source>
</evidence>
<dbReference type="Proteomes" id="UP000544872">
    <property type="component" value="Unassembled WGS sequence"/>
</dbReference>
<evidence type="ECO:0000256" key="7">
    <source>
        <dbReference type="ARBA" id="ARBA00022723"/>
    </source>
</evidence>
<protein>
    <recommendedName>
        <fullName evidence="4 12">UDP-3-O-acyl-N-acetylglucosamine deacetylase</fullName>
        <shortName evidence="12">UDP-3-O-acyl-GlcNAc deacetylase</shortName>
        <ecNumber evidence="4 12">3.5.1.108</ecNumber>
    </recommendedName>
    <alternativeName>
        <fullName evidence="12">UDP-3-O-[R-3-hydroxymyristoyl]-N-acetylglucosamine deacetylase</fullName>
    </alternativeName>
</protein>
<dbReference type="EC" id="3.5.1.108" evidence="4 12"/>
<reference evidence="13 14" key="1">
    <citation type="submission" date="2020-08" db="EMBL/GenBank/DDBJ databases">
        <title>Genomic Encyclopedia of Type Strains, Phase IV (KMG-IV): sequencing the most valuable type-strain genomes for metagenomic binning, comparative biology and taxonomic classification.</title>
        <authorList>
            <person name="Goeker M."/>
        </authorList>
    </citation>
    <scope>NUCLEOTIDE SEQUENCE [LARGE SCALE GENOMIC DNA]</scope>
    <source>
        <strain evidence="13 14">DSM 11590</strain>
    </source>
</reference>
<dbReference type="InterPro" id="IPR004463">
    <property type="entry name" value="UDP-acyl_GlcNac_deAcase"/>
</dbReference>
<dbReference type="HAMAP" id="MF_00388">
    <property type="entry name" value="LpxC"/>
    <property type="match status" value="1"/>
</dbReference>
<dbReference type="SUPFAM" id="SSF54211">
    <property type="entry name" value="Ribosomal protein S5 domain 2-like"/>
    <property type="match status" value="2"/>
</dbReference>
<evidence type="ECO:0000256" key="3">
    <source>
        <dbReference type="ARBA" id="ARBA00005002"/>
    </source>
</evidence>
<organism evidence="13 14">
    <name type="scientific">Novispirillum itersonii</name>
    <name type="common">Aquaspirillum itersonii</name>
    <dbReference type="NCBI Taxonomy" id="189"/>
    <lineage>
        <taxon>Bacteria</taxon>
        <taxon>Pseudomonadati</taxon>
        <taxon>Pseudomonadota</taxon>
        <taxon>Alphaproteobacteria</taxon>
        <taxon>Rhodospirillales</taxon>
        <taxon>Novispirillaceae</taxon>
        <taxon>Novispirillum</taxon>
    </lineage>
</organism>
<keyword evidence="8 12" id="KW-0378">Hydrolase</keyword>
<dbReference type="GO" id="GO:0046872">
    <property type="term" value="F:metal ion binding"/>
    <property type="evidence" value="ECO:0007669"/>
    <property type="project" value="UniProtKB-KW"/>
</dbReference>
<keyword evidence="10 12" id="KW-0443">Lipid metabolism</keyword>
<proteinExistence type="inferred from homology"/>
<feature type="binding site" evidence="12">
    <location>
        <position position="274"/>
    </location>
    <ligand>
        <name>Zn(2+)</name>
        <dbReference type="ChEBI" id="CHEBI:29105"/>
    </ligand>
</feature>
<dbReference type="PANTHER" id="PTHR33694:SF1">
    <property type="entry name" value="UDP-3-O-ACYL-N-ACETYLGLUCOSAMINE DEACETYLASE 1, MITOCHONDRIAL-RELATED"/>
    <property type="match status" value="1"/>
</dbReference>
<keyword evidence="6 12" id="KW-0441">Lipid A biosynthesis</keyword>
<comment type="cofactor">
    <cofactor evidence="1 12">
        <name>Zn(2+)</name>
        <dbReference type="ChEBI" id="CHEBI:29105"/>
    </cofactor>
</comment>
<dbReference type="NCBIfam" id="TIGR00325">
    <property type="entry name" value="lpxC"/>
    <property type="match status" value="1"/>
</dbReference>
<dbReference type="GO" id="GO:0016020">
    <property type="term" value="C:membrane"/>
    <property type="evidence" value="ECO:0007669"/>
    <property type="project" value="GOC"/>
</dbReference>
<keyword evidence="5 12" id="KW-0444">Lipid biosynthesis</keyword>